<dbReference type="InterPro" id="IPR036265">
    <property type="entry name" value="HIT-like_sf"/>
</dbReference>
<gene>
    <name evidence="1" type="ordered locus">HPL003_08750</name>
</gene>
<accession>G7VYI5</accession>
<dbReference type="KEGG" id="pta:HPL003_08750"/>
<dbReference type="Proteomes" id="UP000005876">
    <property type="component" value="Chromosome"/>
</dbReference>
<dbReference type="EMBL" id="CP003107">
    <property type="protein sequence ID" value="AET58513.1"/>
    <property type="molecule type" value="Genomic_DNA"/>
</dbReference>
<organism evidence="1 2">
    <name type="scientific">Paenibacillus terrae (strain HPL-003)</name>
    <dbReference type="NCBI Taxonomy" id="985665"/>
    <lineage>
        <taxon>Bacteria</taxon>
        <taxon>Bacillati</taxon>
        <taxon>Bacillota</taxon>
        <taxon>Bacilli</taxon>
        <taxon>Bacillales</taxon>
        <taxon>Paenibacillaceae</taxon>
        <taxon>Paenibacillus</taxon>
    </lineage>
</organism>
<dbReference type="STRING" id="985665.HPL003_08750"/>
<evidence type="ECO:0000313" key="1">
    <source>
        <dbReference type="EMBL" id="AET58513.1"/>
    </source>
</evidence>
<proteinExistence type="predicted"/>
<dbReference type="HOGENOM" id="CLU_2618757_0_0_9"/>
<reference key="2">
    <citation type="submission" date="2011-11" db="EMBL/GenBank/DDBJ databases">
        <authorList>
            <person name="Shin S.H."/>
            <person name="Kim S."/>
            <person name="Kim J.Y."/>
        </authorList>
    </citation>
    <scope>NUCLEOTIDE SEQUENCE</scope>
    <source>
        <strain>HPL-003</strain>
    </source>
</reference>
<name>G7VYI5_PAETH</name>
<evidence type="ECO:0000313" key="2">
    <source>
        <dbReference type="Proteomes" id="UP000005876"/>
    </source>
</evidence>
<sequence length="78" mass="8890">MTDIGVVIMKRGGVKMPNSMCLRCQLANNIIETNTVYKNNYVTCILDIAPLNEGMFSYFLKNITTKSMIWTKLLPTRI</sequence>
<dbReference type="SUPFAM" id="SSF54197">
    <property type="entry name" value="HIT-like"/>
    <property type="match status" value="1"/>
</dbReference>
<dbReference type="AlphaFoldDB" id="G7VYI5"/>
<reference evidence="2" key="1">
    <citation type="submission" date="2011-11" db="EMBL/GenBank/DDBJ databases">
        <title>Complete sequence of Paenibacillus terrae HPL-003.</title>
        <authorList>
            <person name="Shin S.H."/>
            <person name="Kim S."/>
            <person name="Kim J.Y."/>
        </authorList>
    </citation>
    <scope>NUCLEOTIDE SEQUENCE [LARGE SCALE GENOMIC DNA]</scope>
    <source>
        <strain evidence="2">HPL-003</strain>
    </source>
</reference>
<reference evidence="1 2" key="3">
    <citation type="journal article" date="2012" name="J. Bacteriol.">
        <title>Genome Sequence of Paenibacillus terrae HPL-003, a Xylanase-Producing Bacterium Isolated from Soil Found in Forest Residue.</title>
        <authorList>
            <person name="Shin S.H."/>
            <person name="Kim S."/>
            <person name="Kim J.Y."/>
            <person name="Song H.Y."/>
            <person name="Cho S.J."/>
            <person name="Kim D.R."/>
            <person name="Lee K.I."/>
            <person name="Lim H.K."/>
            <person name="Park N.J."/>
            <person name="Hwang I.T."/>
            <person name="Yang K.S."/>
        </authorList>
    </citation>
    <scope>NUCLEOTIDE SEQUENCE [LARGE SCALE GENOMIC DNA]</scope>
    <source>
        <strain evidence="1 2">HPL-003</strain>
    </source>
</reference>
<protein>
    <submittedName>
        <fullName evidence="1">Uncharacterized protein</fullName>
    </submittedName>
</protein>